<evidence type="ECO:0000256" key="12">
    <source>
        <dbReference type="SAM" id="Phobius"/>
    </source>
</evidence>
<keyword evidence="8" id="KW-1015">Disulfide bond</keyword>
<keyword evidence="4 12" id="KW-0812">Transmembrane</keyword>
<dbReference type="AlphaFoldDB" id="A0A452V5J8"/>
<comment type="similarity">
    <text evidence="2 11">Belongs to the MHC class I family.</text>
</comment>
<dbReference type="Pfam" id="PF00129">
    <property type="entry name" value="MHC_I"/>
    <property type="match status" value="1"/>
</dbReference>
<evidence type="ECO:0000256" key="8">
    <source>
        <dbReference type="ARBA" id="ARBA00023157"/>
    </source>
</evidence>
<keyword evidence="3" id="KW-1003">Cell membrane</keyword>
<dbReference type="SUPFAM" id="SSF48726">
    <property type="entry name" value="Immunoglobulin"/>
    <property type="match status" value="1"/>
</dbReference>
<dbReference type="InterPro" id="IPR050208">
    <property type="entry name" value="MHC_class-I_related"/>
</dbReference>
<proteinExistence type="inferred from homology"/>
<dbReference type="InterPro" id="IPR013783">
    <property type="entry name" value="Ig-like_fold"/>
</dbReference>
<dbReference type="GO" id="GO:1990641">
    <property type="term" value="P:response to iron ion starvation"/>
    <property type="evidence" value="ECO:0007669"/>
    <property type="project" value="TreeGrafter"/>
</dbReference>
<feature type="domain" description="MHC class I-like antigen recognition-like" evidence="13">
    <location>
        <begin position="17"/>
        <end position="192"/>
    </location>
</feature>
<gene>
    <name evidence="14" type="primary">HFE</name>
</gene>
<evidence type="ECO:0000256" key="9">
    <source>
        <dbReference type="ARBA" id="ARBA00023180"/>
    </source>
</evidence>
<dbReference type="PRINTS" id="PR01638">
    <property type="entry name" value="MHCCLASSI"/>
</dbReference>
<organism evidence="14">
    <name type="scientific">Ursus maritimus</name>
    <name type="common">Polar bear</name>
    <name type="synonym">Thalarctos maritimus</name>
    <dbReference type="NCBI Taxonomy" id="29073"/>
    <lineage>
        <taxon>Eukaryota</taxon>
        <taxon>Metazoa</taxon>
        <taxon>Chordata</taxon>
        <taxon>Craniata</taxon>
        <taxon>Vertebrata</taxon>
        <taxon>Euteleostomi</taxon>
        <taxon>Mammalia</taxon>
        <taxon>Eutheria</taxon>
        <taxon>Laurasiatheria</taxon>
        <taxon>Carnivora</taxon>
        <taxon>Caniformia</taxon>
        <taxon>Ursidae</taxon>
        <taxon>Ursus</taxon>
    </lineage>
</organism>
<evidence type="ECO:0000259" key="13">
    <source>
        <dbReference type="Pfam" id="PF00129"/>
    </source>
</evidence>
<evidence type="ECO:0000256" key="6">
    <source>
        <dbReference type="ARBA" id="ARBA00022989"/>
    </source>
</evidence>
<comment type="subcellular location">
    <subcellularLocation>
        <location evidence="1">Cell membrane</location>
    </subcellularLocation>
    <subcellularLocation>
        <location evidence="10">Endomembrane system</location>
        <topology evidence="10">Single-pass type I membrane protein</topology>
    </subcellularLocation>
</comment>
<dbReference type="PANTHER" id="PTHR16675:SF172">
    <property type="entry name" value="HEREDITARY HEMOCHROMATOSIS PROTEIN"/>
    <property type="match status" value="1"/>
</dbReference>
<dbReference type="Ensembl" id="ENSUMAT00000034044.1">
    <property type="protein sequence ID" value="ENSUMAP00000028787.1"/>
    <property type="gene ID" value="ENSUMAG00000020895.1"/>
</dbReference>
<dbReference type="PANTHER" id="PTHR16675">
    <property type="entry name" value="MHC CLASS I-RELATED"/>
    <property type="match status" value="1"/>
</dbReference>
<dbReference type="FunFam" id="3.30.500.10:FF:000001">
    <property type="entry name" value="H-2 class I histocompatibility antigen, alpha chain"/>
    <property type="match status" value="1"/>
</dbReference>
<dbReference type="GO" id="GO:0005615">
    <property type="term" value="C:extracellular space"/>
    <property type="evidence" value="ECO:0007669"/>
    <property type="project" value="TreeGrafter"/>
</dbReference>
<keyword evidence="6 12" id="KW-1133">Transmembrane helix</keyword>
<evidence type="ECO:0000256" key="3">
    <source>
        <dbReference type="ARBA" id="ARBA00022475"/>
    </source>
</evidence>
<dbReference type="InterPro" id="IPR036179">
    <property type="entry name" value="Ig-like_dom_sf"/>
</dbReference>
<dbReference type="GO" id="GO:0009897">
    <property type="term" value="C:external side of plasma membrane"/>
    <property type="evidence" value="ECO:0007669"/>
    <property type="project" value="TreeGrafter"/>
</dbReference>
<evidence type="ECO:0000256" key="2">
    <source>
        <dbReference type="ARBA" id="ARBA00006909"/>
    </source>
</evidence>
<evidence type="ECO:0000256" key="5">
    <source>
        <dbReference type="ARBA" id="ARBA00022729"/>
    </source>
</evidence>
<protein>
    <submittedName>
        <fullName evidence="14">Homeostatic iron regulator</fullName>
    </submittedName>
</protein>
<feature type="transmembrane region" description="Helical" evidence="12">
    <location>
        <begin position="280"/>
        <end position="304"/>
    </location>
</feature>
<name>A0A452V5J8_URSMA</name>
<evidence type="ECO:0000256" key="1">
    <source>
        <dbReference type="ARBA" id="ARBA00004236"/>
    </source>
</evidence>
<dbReference type="InterPro" id="IPR011161">
    <property type="entry name" value="MHC_I-like_Ag-recog"/>
</dbReference>
<dbReference type="Gene3D" id="3.30.500.10">
    <property type="entry name" value="MHC class I-like antigen recognition-like"/>
    <property type="match status" value="1"/>
</dbReference>
<dbReference type="Gene3D" id="2.60.40.10">
    <property type="entry name" value="Immunoglobulins"/>
    <property type="match status" value="1"/>
</dbReference>
<dbReference type="InterPro" id="IPR037055">
    <property type="entry name" value="MHC_I-like_Ag-recog_sf"/>
</dbReference>
<dbReference type="SUPFAM" id="SSF54452">
    <property type="entry name" value="MHC antigen-recognition domain"/>
    <property type="match status" value="1"/>
</dbReference>
<evidence type="ECO:0000256" key="7">
    <source>
        <dbReference type="ARBA" id="ARBA00023136"/>
    </source>
</evidence>
<dbReference type="InterPro" id="IPR011162">
    <property type="entry name" value="MHC_I/II-like_Ag-recog"/>
</dbReference>
<evidence type="ECO:0000313" key="14">
    <source>
        <dbReference type="Ensembl" id="ENSUMAP00000028787"/>
    </source>
</evidence>
<dbReference type="InterPro" id="IPR001039">
    <property type="entry name" value="MHC_I_a_a1/a2"/>
</dbReference>
<sequence length="323" mass="35847">LGPRGLPCVCPPAFSPGSHSLRYLFMGASVPDLGLPLFEALGYVDDQLFVSYSHESRRAEPRAPWVRGGAASQLWLQLSQSLKGWDHMFIVDFWTIMDNHNRSKESHTLQVILGCEVQEDNSTRGFWKYGYDGQNHLEFCPETLDWRAAEPKAQATKLEWEVNKIRAKQNRAYLERDCPEQLQRLLELGRGILDRQGTGSESSRLPGWVSTLRCQALSFYPRSITMKWLKDRQPLEAKDSAVGGPGGVGMEGGEALSRAGPQSRLSRAPAVLEAPVPGTVLIGVVGGIAVCITLFFTGILFRILRKRQASRGAMGDYVLAECK</sequence>
<dbReference type="GO" id="GO:1990459">
    <property type="term" value="F:transferrin receptor binding"/>
    <property type="evidence" value="ECO:0007669"/>
    <property type="project" value="TreeGrafter"/>
</dbReference>
<accession>A0A452V5J8</accession>
<dbReference type="GeneTree" id="ENSGT01150000286995"/>
<dbReference type="GO" id="GO:0012505">
    <property type="term" value="C:endomembrane system"/>
    <property type="evidence" value="ECO:0007669"/>
    <property type="project" value="UniProtKB-SubCell"/>
</dbReference>
<keyword evidence="9" id="KW-0325">Glycoprotein</keyword>
<evidence type="ECO:0000256" key="4">
    <source>
        <dbReference type="ARBA" id="ARBA00022692"/>
    </source>
</evidence>
<reference evidence="14" key="1">
    <citation type="submission" date="2019-03" db="UniProtKB">
        <authorList>
            <consortium name="Ensembl"/>
        </authorList>
    </citation>
    <scope>IDENTIFICATION</scope>
</reference>
<keyword evidence="5" id="KW-0732">Signal</keyword>
<evidence type="ECO:0000256" key="10">
    <source>
        <dbReference type="ARBA" id="ARBA00046288"/>
    </source>
</evidence>
<dbReference type="GO" id="GO:0034756">
    <property type="term" value="P:regulation of iron ion transport"/>
    <property type="evidence" value="ECO:0007669"/>
    <property type="project" value="TreeGrafter"/>
</dbReference>
<evidence type="ECO:0000256" key="11">
    <source>
        <dbReference type="RuleBase" id="RU004439"/>
    </source>
</evidence>
<keyword evidence="7 12" id="KW-0472">Membrane</keyword>